<dbReference type="PRINTS" id="PR00344">
    <property type="entry name" value="BCTRLSENSOR"/>
</dbReference>
<organism evidence="8 9">
    <name type="scientific">Hirschia baltica (strain ATCC 49814 / DSM 5838 / IFAM 1418)</name>
    <dbReference type="NCBI Taxonomy" id="582402"/>
    <lineage>
        <taxon>Bacteria</taxon>
        <taxon>Pseudomonadati</taxon>
        <taxon>Pseudomonadota</taxon>
        <taxon>Alphaproteobacteria</taxon>
        <taxon>Hyphomonadales</taxon>
        <taxon>Hyphomonadaceae</taxon>
        <taxon>Hirschia</taxon>
    </lineage>
</organism>
<dbReference type="InterPro" id="IPR036890">
    <property type="entry name" value="HATPase_C_sf"/>
</dbReference>
<sequence length="527" mass="57582">MLRYSKAFGSNRIPSWLLSLELHAGLIGFIALAVLLIGWGAFIPTLTTVFSDMPSMKPVTAISIISLSVACIFSLRSSRFGVIVSATIGALLSLSMLFLLLFDNDRSEMGIWALEPSLATKFALMLAGLSYALFPFAKFFSTAIAIIALGVSCTSLLRALDLLFFHGAVLVAGPFDSMAIHTSILITWFMVVCVLMHPRLGIGMTVFQVSLRGRVLRRSLLVLVAVPLASYILALPSRSIENASVSVLFVMFAGLSIVAGAVLTWWISALLEEYQSNATELSSNLSTANQHLKRFAFDMAHDLRAPIRNLKVYSELAVEALEADNVEGAKTYLNRNISGGEKLIETIEKTLDNAKTAYRQPKFSTYRVSELIDASARLLQNDLDEAECRIEIDGDAEIICDASMLETLFLNLMSNSIKYRIPDQQLNIYLKVKEEKSAWRLSFRDNGTGFNPEFVSRAFDPLAVDLSTGSKEGTGLGLATCQTIVEAHKGQIWIESNISEGACISWTIPKAPDVQTLASIPLGAQIA</sequence>
<dbReference type="SUPFAM" id="SSF47384">
    <property type="entry name" value="Homodimeric domain of signal transducing histidine kinase"/>
    <property type="match status" value="1"/>
</dbReference>
<dbReference type="InterPro" id="IPR003661">
    <property type="entry name" value="HisK_dim/P_dom"/>
</dbReference>
<feature type="transmembrane region" description="Helical" evidence="6">
    <location>
        <begin position="219"/>
        <end position="237"/>
    </location>
</feature>
<dbReference type="CDD" id="cd00082">
    <property type="entry name" value="HisKA"/>
    <property type="match status" value="1"/>
</dbReference>
<dbReference type="AlphaFoldDB" id="C6XPP3"/>
<proteinExistence type="predicted"/>
<feature type="transmembrane region" description="Helical" evidence="6">
    <location>
        <begin position="122"/>
        <end position="149"/>
    </location>
</feature>
<evidence type="ECO:0000256" key="3">
    <source>
        <dbReference type="ARBA" id="ARBA00022553"/>
    </source>
</evidence>
<evidence type="ECO:0000256" key="2">
    <source>
        <dbReference type="ARBA" id="ARBA00012438"/>
    </source>
</evidence>
<feature type="transmembrane region" description="Helical" evidence="6">
    <location>
        <begin position="20"/>
        <end position="43"/>
    </location>
</feature>
<accession>C6XPP3</accession>
<dbReference type="InterPro" id="IPR050351">
    <property type="entry name" value="BphY/WalK/GraS-like"/>
</dbReference>
<dbReference type="HOGENOM" id="CLU_516566_0_0_5"/>
<keyword evidence="6" id="KW-1133">Transmembrane helix</keyword>
<evidence type="ECO:0000256" key="5">
    <source>
        <dbReference type="ARBA" id="ARBA00022777"/>
    </source>
</evidence>
<feature type="domain" description="Histidine kinase" evidence="7">
    <location>
        <begin position="298"/>
        <end position="512"/>
    </location>
</feature>
<dbReference type="EMBL" id="CP001678">
    <property type="protein sequence ID" value="ACT60308.1"/>
    <property type="molecule type" value="Genomic_DNA"/>
</dbReference>
<dbReference type="OrthoDB" id="9795133at2"/>
<keyword evidence="5 8" id="KW-0418">Kinase</keyword>
<evidence type="ECO:0000313" key="8">
    <source>
        <dbReference type="EMBL" id="ACT60308.1"/>
    </source>
</evidence>
<dbReference type="InterPro" id="IPR003594">
    <property type="entry name" value="HATPase_dom"/>
</dbReference>
<dbReference type="RefSeq" id="WP_015828458.1">
    <property type="nucleotide sequence ID" value="NC_012982.1"/>
</dbReference>
<dbReference type="PANTHER" id="PTHR42878:SF15">
    <property type="entry name" value="BACTERIOPHYTOCHROME"/>
    <property type="match status" value="1"/>
</dbReference>
<dbReference type="PANTHER" id="PTHR42878">
    <property type="entry name" value="TWO-COMPONENT HISTIDINE KINASE"/>
    <property type="match status" value="1"/>
</dbReference>
<dbReference type="InterPro" id="IPR004358">
    <property type="entry name" value="Sig_transdc_His_kin-like_C"/>
</dbReference>
<dbReference type="Proteomes" id="UP000002745">
    <property type="component" value="Chromosome"/>
</dbReference>
<dbReference type="EC" id="2.7.13.3" evidence="2"/>
<keyword evidence="3" id="KW-0597">Phosphoprotein</keyword>
<evidence type="ECO:0000256" key="1">
    <source>
        <dbReference type="ARBA" id="ARBA00000085"/>
    </source>
</evidence>
<dbReference type="KEGG" id="hba:Hbal_2633"/>
<keyword evidence="4" id="KW-0808">Transferase</keyword>
<reference evidence="9" key="1">
    <citation type="journal article" date="2011" name="J. Bacteriol.">
        <title>Genome sequences of eight morphologically diverse alphaproteobacteria.</title>
        <authorList>
            <consortium name="US DOE Joint Genome Institute"/>
            <person name="Brown P.J."/>
            <person name="Kysela D.T."/>
            <person name="Buechlein A."/>
            <person name="Hemmerich C."/>
            <person name="Brun Y.V."/>
        </authorList>
    </citation>
    <scope>NUCLEOTIDE SEQUENCE [LARGE SCALE GENOMIC DNA]</scope>
    <source>
        <strain evidence="9">ATCC 49814 / DSM 5838 / IFAM 1418</strain>
    </source>
</reference>
<dbReference type="SUPFAM" id="SSF55874">
    <property type="entry name" value="ATPase domain of HSP90 chaperone/DNA topoisomerase II/histidine kinase"/>
    <property type="match status" value="1"/>
</dbReference>
<keyword evidence="6" id="KW-0472">Membrane</keyword>
<dbReference type="InterPro" id="IPR036097">
    <property type="entry name" value="HisK_dim/P_sf"/>
</dbReference>
<keyword evidence="6" id="KW-0812">Transmembrane</keyword>
<dbReference type="eggNOG" id="COG4251">
    <property type="taxonomic scope" value="Bacteria"/>
</dbReference>
<dbReference type="SMART" id="SM00387">
    <property type="entry name" value="HATPase_c"/>
    <property type="match status" value="1"/>
</dbReference>
<evidence type="ECO:0000313" key="9">
    <source>
        <dbReference type="Proteomes" id="UP000002745"/>
    </source>
</evidence>
<feature type="transmembrane region" description="Helical" evidence="6">
    <location>
        <begin position="179"/>
        <end position="198"/>
    </location>
</feature>
<gene>
    <name evidence="8" type="ordered locus">Hbal_2633</name>
</gene>
<dbReference type="GO" id="GO:0007234">
    <property type="term" value="P:osmosensory signaling via phosphorelay pathway"/>
    <property type="evidence" value="ECO:0007669"/>
    <property type="project" value="TreeGrafter"/>
</dbReference>
<dbReference type="Gene3D" id="3.30.565.10">
    <property type="entry name" value="Histidine kinase-like ATPase, C-terminal domain"/>
    <property type="match status" value="1"/>
</dbReference>
<feature type="transmembrane region" description="Helical" evidence="6">
    <location>
        <begin position="82"/>
        <end position="102"/>
    </location>
</feature>
<dbReference type="Pfam" id="PF02518">
    <property type="entry name" value="HATPase_c"/>
    <property type="match status" value="1"/>
</dbReference>
<dbReference type="GO" id="GO:0030295">
    <property type="term" value="F:protein kinase activator activity"/>
    <property type="evidence" value="ECO:0007669"/>
    <property type="project" value="TreeGrafter"/>
</dbReference>
<evidence type="ECO:0000259" key="7">
    <source>
        <dbReference type="PROSITE" id="PS50109"/>
    </source>
</evidence>
<dbReference type="GO" id="GO:0000155">
    <property type="term" value="F:phosphorelay sensor kinase activity"/>
    <property type="evidence" value="ECO:0007669"/>
    <property type="project" value="InterPro"/>
</dbReference>
<protein>
    <recommendedName>
        <fullName evidence="2">histidine kinase</fullName>
        <ecNumber evidence="2">2.7.13.3</ecNumber>
    </recommendedName>
</protein>
<evidence type="ECO:0000256" key="6">
    <source>
        <dbReference type="SAM" id="Phobius"/>
    </source>
</evidence>
<dbReference type="Gene3D" id="1.10.287.130">
    <property type="match status" value="1"/>
</dbReference>
<dbReference type="STRING" id="582402.Hbal_2633"/>
<name>C6XPP3_HIRBI</name>
<dbReference type="GO" id="GO:0000156">
    <property type="term" value="F:phosphorelay response regulator activity"/>
    <property type="evidence" value="ECO:0007669"/>
    <property type="project" value="TreeGrafter"/>
</dbReference>
<feature type="transmembrane region" description="Helical" evidence="6">
    <location>
        <begin position="55"/>
        <end position="75"/>
    </location>
</feature>
<keyword evidence="9" id="KW-1185">Reference proteome</keyword>
<dbReference type="InterPro" id="IPR005467">
    <property type="entry name" value="His_kinase_dom"/>
</dbReference>
<comment type="catalytic activity">
    <reaction evidence="1">
        <text>ATP + protein L-histidine = ADP + protein N-phospho-L-histidine.</text>
        <dbReference type="EC" id="2.7.13.3"/>
    </reaction>
</comment>
<evidence type="ECO:0000256" key="4">
    <source>
        <dbReference type="ARBA" id="ARBA00022679"/>
    </source>
</evidence>
<feature type="transmembrane region" description="Helical" evidence="6">
    <location>
        <begin position="243"/>
        <end position="267"/>
    </location>
</feature>
<dbReference type="PROSITE" id="PS50109">
    <property type="entry name" value="HIS_KIN"/>
    <property type="match status" value="1"/>
</dbReference>